<gene>
    <name evidence="1" type="ORF">M094_0221</name>
    <name evidence="3" type="ORF">M094_3333</name>
    <name evidence="2" type="ORF">M094_4097</name>
</gene>
<evidence type="ECO:0000313" key="2">
    <source>
        <dbReference type="EMBL" id="KDS56448.1"/>
    </source>
</evidence>
<dbReference type="EMBL" id="JNHN01000019">
    <property type="protein sequence ID" value="KDS63922.1"/>
    <property type="molecule type" value="Genomic_DNA"/>
</dbReference>
<comment type="caution">
    <text evidence="1">The sequence shown here is derived from an EMBL/GenBank/DDBJ whole genome shotgun (WGS) entry which is preliminary data.</text>
</comment>
<evidence type="ECO:0000313" key="3">
    <source>
        <dbReference type="EMBL" id="KDS63922.1"/>
    </source>
</evidence>
<dbReference type="AlphaFoldDB" id="A0A078S1P9"/>
<organism evidence="1 4">
    <name type="scientific">Bacteroides uniformis str. 3978 T3 ii</name>
    <dbReference type="NCBI Taxonomy" id="1339349"/>
    <lineage>
        <taxon>Bacteria</taxon>
        <taxon>Pseudomonadati</taxon>
        <taxon>Bacteroidota</taxon>
        <taxon>Bacteroidia</taxon>
        <taxon>Bacteroidales</taxon>
        <taxon>Bacteroidaceae</taxon>
        <taxon>Bacteroides</taxon>
    </lineage>
</organism>
<evidence type="ECO:0000313" key="4">
    <source>
        <dbReference type="Proteomes" id="UP000028013"/>
    </source>
</evidence>
<sequence length="42" mass="4718">MIEKIDIKDASIAEEVRKQMSVVGKKGLYHGVLLLLSAYTIR</sequence>
<reference evidence="1 4" key="1">
    <citation type="submission" date="2014-04" db="EMBL/GenBank/DDBJ databases">
        <authorList>
            <person name="Sears C."/>
            <person name="Carroll K."/>
            <person name="Sack B.R."/>
            <person name="Qadri F."/>
            <person name="Myers L.L."/>
            <person name="Chung G.-T."/>
            <person name="Escheverria P."/>
            <person name="Fraser C.M."/>
            <person name="Sadzewicz L."/>
            <person name="Shefchek K.A."/>
            <person name="Tallon L."/>
            <person name="Das S.P."/>
            <person name="Daugherty S."/>
            <person name="Mongodin E.F."/>
        </authorList>
    </citation>
    <scope>NUCLEOTIDE SEQUENCE [LARGE SCALE GENOMIC DNA]</scope>
    <source>
        <strain evidence="1 4">3978 T3 ii</strain>
    </source>
</reference>
<evidence type="ECO:0000313" key="1">
    <source>
        <dbReference type="EMBL" id="KDS51972.1"/>
    </source>
</evidence>
<proteinExistence type="predicted"/>
<name>A0A078S1P9_BACUN</name>
<accession>A0A078S1P9</accession>
<dbReference type="Proteomes" id="UP000028013">
    <property type="component" value="Unassembled WGS sequence"/>
</dbReference>
<protein>
    <submittedName>
        <fullName evidence="1">Uncharacterized protein</fullName>
    </submittedName>
</protein>
<dbReference type="EMBL" id="JNHN01000163">
    <property type="protein sequence ID" value="KDS51972.1"/>
    <property type="molecule type" value="Genomic_DNA"/>
</dbReference>
<dbReference type="PATRIC" id="fig|1339349.3.peg.1496"/>
<dbReference type="EMBL" id="JNHN01000098">
    <property type="protein sequence ID" value="KDS56448.1"/>
    <property type="molecule type" value="Genomic_DNA"/>
</dbReference>
<dbReference type="RefSeq" id="WP_259031950.1">
    <property type="nucleotide sequence ID" value="NZ_JNHN01000019.1"/>
</dbReference>